<dbReference type="GO" id="GO:0005975">
    <property type="term" value="P:carbohydrate metabolic process"/>
    <property type="evidence" value="ECO:0007669"/>
    <property type="project" value="InterPro"/>
</dbReference>
<dbReference type="EC" id="3.1.1.31" evidence="2"/>
<protein>
    <submittedName>
        <fullName evidence="2">Putative 6-phosphogluconolactonase</fullName>
        <ecNumber evidence="2">3.1.1.31</ecNumber>
    </submittedName>
</protein>
<feature type="domain" description="Glucosamine/galactosamine-6-phosphate isomerase" evidence="1">
    <location>
        <begin position="14"/>
        <end position="239"/>
    </location>
</feature>
<dbReference type="InterPro" id="IPR037171">
    <property type="entry name" value="NagB/RpiA_transferase-like"/>
</dbReference>
<dbReference type="PANTHER" id="PTHR11054:SF0">
    <property type="entry name" value="6-PHOSPHOGLUCONOLACTONASE"/>
    <property type="match status" value="1"/>
</dbReference>
<reference evidence="2" key="1">
    <citation type="submission" date="2017-02" db="EMBL/GenBank/DDBJ databases">
        <authorList>
            <person name="Regsiter A."/>
            <person name="William W."/>
        </authorList>
    </citation>
    <scope>NUCLEOTIDE SEQUENCE</scope>
    <source>
        <strain evidence="2">BdmA 4</strain>
    </source>
</reference>
<keyword evidence="2" id="KW-0378">Hydrolase</keyword>
<dbReference type="InterPro" id="IPR039104">
    <property type="entry name" value="6PGL"/>
</dbReference>
<proteinExistence type="predicted"/>
<name>A0A3P3XSA7_9SPIR</name>
<dbReference type="SUPFAM" id="SSF100950">
    <property type="entry name" value="NagB/RpiA/CoA transferase-like"/>
    <property type="match status" value="1"/>
</dbReference>
<dbReference type="Gene3D" id="3.40.50.1360">
    <property type="match status" value="1"/>
</dbReference>
<organism evidence="2">
    <name type="scientific">uncultured spirochete</name>
    <dbReference type="NCBI Taxonomy" id="156406"/>
    <lineage>
        <taxon>Bacteria</taxon>
        <taxon>Pseudomonadati</taxon>
        <taxon>Spirochaetota</taxon>
        <taxon>Spirochaetia</taxon>
        <taxon>Spirochaetales</taxon>
        <taxon>environmental samples</taxon>
    </lineage>
</organism>
<dbReference type="Pfam" id="PF01182">
    <property type="entry name" value="Glucosamine_iso"/>
    <property type="match status" value="1"/>
</dbReference>
<evidence type="ECO:0000313" key="2">
    <source>
        <dbReference type="EMBL" id="SLM18969.1"/>
    </source>
</evidence>
<dbReference type="PANTHER" id="PTHR11054">
    <property type="entry name" value="6-PHOSPHOGLUCONOLACTONASE"/>
    <property type="match status" value="1"/>
</dbReference>
<dbReference type="InterPro" id="IPR006148">
    <property type="entry name" value="Glc/Gal-6P_isomerase"/>
</dbReference>
<dbReference type="GO" id="GO:0017057">
    <property type="term" value="F:6-phosphogluconolactonase activity"/>
    <property type="evidence" value="ECO:0007669"/>
    <property type="project" value="UniProtKB-EC"/>
</dbReference>
<gene>
    <name evidence="2" type="ORF">SPIRO4BDMA_50484</name>
</gene>
<dbReference type="EMBL" id="FWDO01000005">
    <property type="protein sequence ID" value="SLM18969.1"/>
    <property type="molecule type" value="Genomic_DNA"/>
</dbReference>
<evidence type="ECO:0000259" key="1">
    <source>
        <dbReference type="Pfam" id="PF01182"/>
    </source>
</evidence>
<accession>A0A3P3XSA7</accession>
<dbReference type="AlphaFoldDB" id="A0A3P3XSA7"/>
<sequence>MILQIYTSNDEWLRAALDLILSTQDGGERRRSLHLCLSGGTTPKPVYESLARSETFKAIAASKAVHLWVGDEREAPVHSGLRNSEMIAGIFVAAGFKNFAFREPKNSALKIQIPAPPIIKNLDSAAPGLILHAWPTGPRENAAAAYDRELAVFAGETIRADRPFFDLTILGMGEDGHTAGLFSMEDVRRGAGRLVILTEAPQEPKKRMTMAPHVLLSSGKILVLLRGLPKARLLMANLFGERADPIKYFLLDRCEVVAQI</sequence>